<dbReference type="InterPro" id="IPR002068">
    <property type="entry name" value="A-crystallin/Hsp20_dom"/>
</dbReference>
<gene>
    <name evidence="5" type="primary">LOC120018547</name>
</gene>
<reference evidence="5" key="1">
    <citation type="submission" date="2025-08" db="UniProtKB">
        <authorList>
            <consortium name="RefSeq"/>
        </authorList>
    </citation>
    <scope>IDENTIFICATION</scope>
    <source>
        <tissue evidence="5">White muscle</tissue>
    </source>
</reference>
<dbReference type="PRINTS" id="PR00299">
    <property type="entry name" value="ACRYSTALLIN"/>
</dbReference>
<dbReference type="PANTHER" id="PTHR46906">
    <property type="entry name" value="HEAT SHOCK PROTEIN BETA-8"/>
    <property type="match status" value="1"/>
</dbReference>
<keyword evidence="4" id="KW-1185">Reference proteome</keyword>
<organism evidence="4 5">
    <name type="scientific">Salvelinus namaycush</name>
    <name type="common">Lake trout</name>
    <name type="synonym">Salmo namaycush</name>
    <dbReference type="NCBI Taxonomy" id="8040"/>
    <lineage>
        <taxon>Eukaryota</taxon>
        <taxon>Metazoa</taxon>
        <taxon>Chordata</taxon>
        <taxon>Craniata</taxon>
        <taxon>Vertebrata</taxon>
        <taxon>Euteleostomi</taxon>
        <taxon>Actinopterygii</taxon>
        <taxon>Neopterygii</taxon>
        <taxon>Teleostei</taxon>
        <taxon>Protacanthopterygii</taxon>
        <taxon>Salmoniformes</taxon>
        <taxon>Salmonidae</taxon>
        <taxon>Salmoninae</taxon>
        <taxon>Salvelinus</taxon>
    </lineage>
</organism>
<evidence type="ECO:0000256" key="2">
    <source>
        <dbReference type="RuleBase" id="RU003616"/>
    </source>
</evidence>
<name>A0A8U0P3M7_SALNM</name>
<protein>
    <submittedName>
        <fullName evidence="5">Heat shock protein beta-1-like</fullName>
    </submittedName>
</protein>
<dbReference type="KEGG" id="snh:120018547"/>
<accession>A0A8U0P3M7</accession>
<dbReference type="AlphaFoldDB" id="A0A8U0P3M7"/>
<dbReference type="Proteomes" id="UP000808372">
    <property type="component" value="Chromosome 23"/>
</dbReference>
<dbReference type="InterPro" id="IPR043254">
    <property type="entry name" value="HSPB8"/>
</dbReference>
<evidence type="ECO:0000259" key="3">
    <source>
        <dbReference type="PROSITE" id="PS01031"/>
    </source>
</evidence>
<dbReference type="PROSITE" id="PS01031">
    <property type="entry name" value="SHSP"/>
    <property type="match status" value="1"/>
</dbReference>
<dbReference type="GO" id="GO:0005634">
    <property type="term" value="C:nucleus"/>
    <property type="evidence" value="ECO:0007669"/>
    <property type="project" value="TreeGrafter"/>
</dbReference>
<dbReference type="GO" id="GO:0042803">
    <property type="term" value="F:protein homodimerization activity"/>
    <property type="evidence" value="ECO:0007669"/>
    <property type="project" value="InterPro"/>
</dbReference>
<comment type="similarity">
    <text evidence="1 2">Belongs to the small heat shock protein (HSP20) family.</text>
</comment>
<dbReference type="GO" id="GO:0101031">
    <property type="term" value="C:protein folding chaperone complex"/>
    <property type="evidence" value="ECO:0007669"/>
    <property type="project" value="TreeGrafter"/>
</dbReference>
<evidence type="ECO:0000313" key="4">
    <source>
        <dbReference type="Proteomes" id="UP000808372"/>
    </source>
</evidence>
<dbReference type="GO" id="GO:0005737">
    <property type="term" value="C:cytoplasm"/>
    <property type="evidence" value="ECO:0007669"/>
    <property type="project" value="TreeGrafter"/>
</dbReference>
<dbReference type="InterPro" id="IPR001436">
    <property type="entry name" value="Alpha-crystallin/sHSP_animal"/>
</dbReference>
<sequence>MWALIQENSLNHVPFTMLREPNFDLFRNWHHSTRLFDQSFGMPQIPDKWSHWPGSHWPGYMCPPGSSVDVGFYFYCLMGNPYACTMFRQLRSGLSERKQTHDSWRISLDVNQFAPEELMVKAKDRVTEIIGKHEERRVQGMLSVKVPLPMPAVQEGGLSMSISKK</sequence>
<dbReference type="GO" id="GO:0034620">
    <property type="term" value="P:cellular response to unfolded protein"/>
    <property type="evidence" value="ECO:0007669"/>
    <property type="project" value="InterPro"/>
</dbReference>
<dbReference type="Pfam" id="PF00011">
    <property type="entry name" value="HSP20"/>
    <property type="match status" value="1"/>
</dbReference>
<proteinExistence type="inferred from homology"/>
<feature type="domain" description="SHSP" evidence="3">
    <location>
        <begin position="85"/>
        <end position="165"/>
    </location>
</feature>
<dbReference type="Gene3D" id="2.60.40.790">
    <property type="match status" value="1"/>
</dbReference>
<evidence type="ECO:0000256" key="1">
    <source>
        <dbReference type="PROSITE-ProRule" id="PRU00285"/>
    </source>
</evidence>
<dbReference type="GeneID" id="120018547"/>
<dbReference type="RefSeq" id="XP_038817695.1">
    <property type="nucleotide sequence ID" value="XM_038961767.1"/>
</dbReference>
<evidence type="ECO:0000313" key="5">
    <source>
        <dbReference type="RefSeq" id="XP_038817695.1"/>
    </source>
</evidence>
<dbReference type="InterPro" id="IPR008978">
    <property type="entry name" value="HSP20-like_chaperone"/>
</dbReference>
<dbReference type="PANTHER" id="PTHR46906:SF1">
    <property type="entry name" value="HEAT SHOCK PROTEIN BETA-8"/>
    <property type="match status" value="1"/>
</dbReference>